<dbReference type="PANTHER" id="PTHR32089">
    <property type="entry name" value="METHYL-ACCEPTING CHEMOTAXIS PROTEIN MCPB"/>
    <property type="match status" value="1"/>
</dbReference>
<dbReference type="GO" id="GO:0007165">
    <property type="term" value="P:signal transduction"/>
    <property type="evidence" value="ECO:0007669"/>
    <property type="project" value="UniProtKB-KW"/>
</dbReference>
<evidence type="ECO:0000313" key="7">
    <source>
        <dbReference type="EMBL" id="SJL82442.1"/>
    </source>
</evidence>
<evidence type="ECO:0000259" key="5">
    <source>
        <dbReference type="PROSITE" id="PS50111"/>
    </source>
</evidence>
<comment type="similarity">
    <text evidence="3">Belongs to the methyl-accepting chemotaxis (MCP) protein family.</text>
</comment>
<dbReference type="RefSeq" id="WP_077311731.1">
    <property type="nucleotide sequence ID" value="NZ_AP024887.1"/>
</dbReference>
<dbReference type="PROSITE" id="PS50885">
    <property type="entry name" value="HAMP"/>
    <property type="match status" value="1"/>
</dbReference>
<dbReference type="EMBL" id="FUFT01000001">
    <property type="protein sequence ID" value="SJL82442.1"/>
    <property type="molecule type" value="Genomic_DNA"/>
</dbReference>
<dbReference type="GO" id="GO:0004888">
    <property type="term" value="F:transmembrane signaling receptor activity"/>
    <property type="evidence" value="ECO:0007669"/>
    <property type="project" value="InterPro"/>
</dbReference>
<sequence length="789" mass="87705">MKIKHKILSSNIILCLIFVVLSCLILSYEITNKVGTLTKEDARQHLTSVGNTTAERLIDYFHSIESQLVLTASNPTSQTAMEALVNQYFSEPLKQDSFQSLTHFYQNEFAPKYNSLNTESVAVNNILRTIDQRGKMFQSQYISQNPAPLGSKDQLVHPPIVSAYGDTHAQYHPVYQHILQEMGLYDVFLVDANTGVVVYSVFKELDYATSLKTGPFKDSGLAQAFQNGVNLKKNETYLTDFARYTPSYEAQASFMSTPIVNSAGKTMGVLIYQMPVDKINAILLHKKQWKKEGLGESGETYLVGKDHFMRSEGRFLIDDKTSYFAALKQSGTSQTIINEIDKRNSTMGLQAVNTTGVDEALAGKQGFSTFPDYRNVNVYSSYQPIQIKGVHWALMSEIDESEALHTLELVKEKTLKILILMIIASTVISGLVSWLLARRITKPLDVLLHTVNSLSSGQGDLRVRLTETGSKDELDNLAISLNQFIDYLDVTFSHLLAAIIRMKPMSEDVIDITNSLNTHASHTKSEYQTMQASLEGVLASNQHAEAKLSEIKTASHSAVNEVSEGRHSVQETAKDMHTLQDEIGDVSVAVGELQQHSNEIARIVDVINGIAEQTNLLALNASIEAARAGEMGRGFAVVADEVRALAARTRSSTEDVTKMVNTVRDSTDKVESIIHKGLESTKNCANRVQQTEITWEQVETAMHNIDGHVHDITSLMGEQVKGLHGLSDNFVQLDENFVNTQHTIKLCNVISTDITSISAKMRSVTDTFNVTNTEHSDKRRKEIRKNTEE</sequence>
<dbReference type="InterPro" id="IPR003660">
    <property type="entry name" value="HAMP_dom"/>
</dbReference>
<evidence type="ECO:0000256" key="2">
    <source>
        <dbReference type="ARBA" id="ARBA00023224"/>
    </source>
</evidence>
<dbReference type="CDD" id="cd11386">
    <property type="entry name" value="MCP_signal"/>
    <property type="match status" value="1"/>
</dbReference>
<accession>A0A1R4B0J9</accession>
<dbReference type="STRING" id="1918946.VPAL9027_00369"/>
<comment type="subcellular location">
    <subcellularLocation>
        <location evidence="1">Membrane</location>
    </subcellularLocation>
</comment>
<dbReference type="PROSITE" id="PS50111">
    <property type="entry name" value="CHEMOTAXIS_TRANSDUC_2"/>
    <property type="match status" value="1"/>
</dbReference>
<evidence type="ECO:0000313" key="8">
    <source>
        <dbReference type="Proteomes" id="UP000189475"/>
    </source>
</evidence>
<organism evidence="7 8">
    <name type="scientific">Vibrio palustris</name>
    <dbReference type="NCBI Taxonomy" id="1918946"/>
    <lineage>
        <taxon>Bacteria</taxon>
        <taxon>Pseudomonadati</taxon>
        <taxon>Pseudomonadota</taxon>
        <taxon>Gammaproteobacteria</taxon>
        <taxon>Vibrionales</taxon>
        <taxon>Vibrionaceae</taxon>
        <taxon>Vibrio</taxon>
    </lineage>
</organism>
<dbReference type="AlphaFoldDB" id="A0A1R4B0J9"/>
<dbReference type="Proteomes" id="UP000189475">
    <property type="component" value="Unassembled WGS sequence"/>
</dbReference>
<feature type="domain" description="HAMP" evidence="6">
    <location>
        <begin position="438"/>
        <end position="493"/>
    </location>
</feature>
<dbReference type="Gene3D" id="3.30.450.20">
    <property type="entry name" value="PAS domain"/>
    <property type="match status" value="1"/>
</dbReference>
<name>A0A1R4B0J9_9VIBR</name>
<dbReference type="SMART" id="SM00283">
    <property type="entry name" value="MA"/>
    <property type="match status" value="1"/>
</dbReference>
<evidence type="ECO:0000256" key="3">
    <source>
        <dbReference type="ARBA" id="ARBA00029447"/>
    </source>
</evidence>
<dbReference type="CDD" id="cd06225">
    <property type="entry name" value="HAMP"/>
    <property type="match status" value="1"/>
</dbReference>
<dbReference type="GO" id="GO:0006935">
    <property type="term" value="P:chemotaxis"/>
    <property type="evidence" value="ECO:0007669"/>
    <property type="project" value="InterPro"/>
</dbReference>
<dbReference type="Pfam" id="PF00672">
    <property type="entry name" value="HAMP"/>
    <property type="match status" value="1"/>
</dbReference>
<evidence type="ECO:0000256" key="4">
    <source>
        <dbReference type="PROSITE-ProRule" id="PRU00284"/>
    </source>
</evidence>
<dbReference type="PROSITE" id="PS51257">
    <property type="entry name" value="PROKAR_LIPOPROTEIN"/>
    <property type="match status" value="1"/>
</dbReference>
<dbReference type="PRINTS" id="PR00260">
    <property type="entry name" value="CHEMTRNSDUCR"/>
</dbReference>
<dbReference type="GO" id="GO:0016020">
    <property type="term" value="C:membrane"/>
    <property type="evidence" value="ECO:0007669"/>
    <property type="project" value="UniProtKB-SubCell"/>
</dbReference>
<feature type="domain" description="Methyl-accepting transducer" evidence="5">
    <location>
        <begin position="498"/>
        <end position="734"/>
    </location>
</feature>
<evidence type="ECO:0000259" key="6">
    <source>
        <dbReference type="PROSITE" id="PS50885"/>
    </source>
</evidence>
<dbReference type="PANTHER" id="PTHR32089:SF112">
    <property type="entry name" value="LYSOZYME-LIKE PROTEIN-RELATED"/>
    <property type="match status" value="1"/>
</dbReference>
<dbReference type="OrthoDB" id="9806704at2"/>
<reference evidence="7 8" key="1">
    <citation type="submission" date="2017-02" db="EMBL/GenBank/DDBJ databases">
        <authorList>
            <person name="Peterson S.W."/>
        </authorList>
    </citation>
    <scope>NUCLEOTIDE SEQUENCE [LARGE SCALE GENOMIC DNA]</scope>
    <source>
        <strain evidence="7 8">CECT 9027</strain>
    </source>
</reference>
<dbReference type="InterPro" id="IPR004089">
    <property type="entry name" value="MCPsignal_dom"/>
</dbReference>
<dbReference type="InterPro" id="IPR004090">
    <property type="entry name" value="Chemotax_Me-accpt_rcpt"/>
</dbReference>
<gene>
    <name evidence="7" type="primary">pctB_1</name>
    <name evidence="7" type="ORF">VPAL9027_00369</name>
</gene>
<protein>
    <submittedName>
        <fullName evidence="7">Methyl-accepting chemotaxis protein PctB</fullName>
    </submittedName>
</protein>
<keyword evidence="2 4" id="KW-0807">Transducer</keyword>
<proteinExistence type="inferred from homology"/>
<evidence type="ECO:0000256" key="1">
    <source>
        <dbReference type="ARBA" id="ARBA00004370"/>
    </source>
</evidence>
<dbReference type="Pfam" id="PF00015">
    <property type="entry name" value="MCPsignal"/>
    <property type="match status" value="1"/>
</dbReference>
<dbReference type="SMART" id="SM00304">
    <property type="entry name" value="HAMP"/>
    <property type="match status" value="1"/>
</dbReference>
<dbReference type="Gene3D" id="1.10.287.950">
    <property type="entry name" value="Methyl-accepting chemotaxis protein"/>
    <property type="match status" value="1"/>
</dbReference>
<dbReference type="SUPFAM" id="SSF58104">
    <property type="entry name" value="Methyl-accepting chemotaxis protein (MCP) signaling domain"/>
    <property type="match status" value="1"/>
</dbReference>
<keyword evidence="8" id="KW-1185">Reference proteome</keyword>